<comment type="catalytic activity">
    <reaction evidence="17">
        <text>L-seryl-[protein] + ATP = O-phospho-L-seryl-[protein] + ADP + H(+)</text>
        <dbReference type="Rhea" id="RHEA:17989"/>
        <dbReference type="Rhea" id="RHEA-COMP:9863"/>
        <dbReference type="Rhea" id="RHEA-COMP:11604"/>
        <dbReference type="ChEBI" id="CHEBI:15378"/>
        <dbReference type="ChEBI" id="CHEBI:29999"/>
        <dbReference type="ChEBI" id="CHEBI:30616"/>
        <dbReference type="ChEBI" id="CHEBI:83421"/>
        <dbReference type="ChEBI" id="CHEBI:456216"/>
        <dbReference type="EC" id="2.7.11.24"/>
    </reaction>
</comment>
<dbReference type="PROSITE" id="PS00108">
    <property type="entry name" value="PROTEIN_KINASE_ST"/>
    <property type="match status" value="1"/>
</dbReference>
<dbReference type="FunFam" id="1.10.510.10:FF:000624">
    <property type="entry name" value="Mitogen-activated protein kinase"/>
    <property type="match status" value="1"/>
</dbReference>
<evidence type="ECO:0000256" key="1">
    <source>
        <dbReference type="ARBA" id="ARBA00004123"/>
    </source>
</evidence>
<dbReference type="PANTHER" id="PTHR24056">
    <property type="entry name" value="CELL DIVISION PROTEIN KINASE"/>
    <property type="match status" value="1"/>
</dbReference>
<evidence type="ECO:0000256" key="13">
    <source>
        <dbReference type="ARBA" id="ARBA00023242"/>
    </source>
</evidence>
<comment type="similarity">
    <text evidence="4">Belongs to the protein kinase superfamily. CMGC Ser/Thr protein kinase family. MAP kinase subfamily.</text>
</comment>
<feature type="binding site" evidence="19">
    <location>
        <position position="34"/>
    </location>
    <ligand>
        <name>ATP</name>
        <dbReference type="ChEBI" id="CHEBI:30616"/>
    </ligand>
</feature>
<dbReference type="GeneTree" id="ENSGT00940000166707"/>
<evidence type="ECO:0000256" key="20">
    <source>
        <dbReference type="SAM" id="MobiDB-lite"/>
    </source>
</evidence>
<evidence type="ECO:0000256" key="19">
    <source>
        <dbReference type="PROSITE-ProRule" id="PRU10141"/>
    </source>
</evidence>
<dbReference type="Pfam" id="PF00069">
    <property type="entry name" value="Pkinase"/>
    <property type="match status" value="1"/>
</dbReference>
<protein>
    <recommendedName>
        <fullName evidence="14">Cyclin-dependent kinase-like 2</fullName>
        <ecNumber evidence="6">2.7.11.22</ecNumber>
        <ecNumber evidence="5">2.7.11.24</ecNumber>
    </recommendedName>
</protein>
<feature type="region of interest" description="Disordered" evidence="20">
    <location>
        <begin position="308"/>
        <end position="372"/>
    </location>
</feature>
<evidence type="ECO:0000256" key="17">
    <source>
        <dbReference type="ARBA" id="ARBA00048312"/>
    </source>
</evidence>
<keyword evidence="12 19" id="KW-0067">ATP-binding</keyword>
<dbReference type="InterPro" id="IPR017441">
    <property type="entry name" value="Protein_kinase_ATP_BS"/>
</dbReference>
<evidence type="ECO:0000256" key="6">
    <source>
        <dbReference type="ARBA" id="ARBA00012425"/>
    </source>
</evidence>
<dbReference type="GO" id="GO:0005634">
    <property type="term" value="C:nucleus"/>
    <property type="evidence" value="ECO:0007669"/>
    <property type="project" value="UniProtKB-SubCell"/>
</dbReference>
<dbReference type="InParanoid" id="A0A3Q3RV59"/>
<evidence type="ECO:0000256" key="15">
    <source>
        <dbReference type="ARBA" id="ARBA00047592"/>
    </source>
</evidence>
<evidence type="ECO:0000313" key="23">
    <source>
        <dbReference type="Proteomes" id="UP000261640"/>
    </source>
</evidence>
<proteinExistence type="inferred from homology"/>
<evidence type="ECO:0000256" key="14">
    <source>
        <dbReference type="ARBA" id="ARBA00039642"/>
    </source>
</evidence>
<dbReference type="Proteomes" id="UP000261640">
    <property type="component" value="Unplaced"/>
</dbReference>
<dbReference type="Ensembl" id="ENSMAMT00000011140.2">
    <property type="protein sequence ID" value="ENSMAMP00000010860.1"/>
    <property type="gene ID" value="ENSMAMG00000007306.2"/>
</dbReference>
<evidence type="ECO:0000256" key="9">
    <source>
        <dbReference type="ARBA" id="ARBA00022679"/>
    </source>
</evidence>
<dbReference type="PROSITE" id="PS00107">
    <property type="entry name" value="PROTEIN_KINASE_ATP"/>
    <property type="match status" value="1"/>
</dbReference>
<feature type="region of interest" description="Disordered" evidence="20">
    <location>
        <begin position="572"/>
        <end position="596"/>
    </location>
</feature>
<evidence type="ECO:0000256" key="11">
    <source>
        <dbReference type="ARBA" id="ARBA00022777"/>
    </source>
</evidence>
<evidence type="ECO:0000256" key="5">
    <source>
        <dbReference type="ARBA" id="ARBA00012411"/>
    </source>
</evidence>
<keyword evidence="13" id="KW-0539">Nucleus</keyword>
<keyword evidence="8" id="KW-0723">Serine/threonine-protein kinase</keyword>
<dbReference type="PROSITE" id="PS50011">
    <property type="entry name" value="PROTEIN_KINASE_DOM"/>
    <property type="match status" value="1"/>
</dbReference>
<evidence type="ECO:0000256" key="4">
    <source>
        <dbReference type="ARBA" id="ARBA00008832"/>
    </source>
</evidence>
<evidence type="ECO:0000256" key="2">
    <source>
        <dbReference type="ARBA" id="ARBA00004496"/>
    </source>
</evidence>
<feature type="region of interest" description="Disordered" evidence="20">
    <location>
        <begin position="622"/>
        <end position="707"/>
    </location>
</feature>
<feature type="compositionally biased region" description="Polar residues" evidence="20">
    <location>
        <begin position="469"/>
        <end position="493"/>
    </location>
</feature>
<evidence type="ECO:0000256" key="16">
    <source>
        <dbReference type="ARBA" id="ARBA00047811"/>
    </source>
</evidence>
<dbReference type="InterPro" id="IPR008271">
    <property type="entry name" value="Ser/Thr_kinase_AS"/>
</dbReference>
<keyword evidence="11" id="KW-0418">Kinase</keyword>
<dbReference type="Gene3D" id="3.30.200.20">
    <property type="entry name" value="Phosphorylase Kinase, domain 1"/>
    <property type="match status" value="1"/>
</dbReference>
<keyword evidence="10 19" id="KW-0547">Nucleotide-binding</keyword>
<evidence type="ECO:0000256" key="8">
    <source>
        <dbReference type="ARBA" id="ARBA00022527"/>
    </source>
</evidence>
<evidence type="ECO:0000256" key="3">
    <source>
        <dbReference type="ARBA" id="ARBA00006485"/>
    </source>
</evidence>
<reference evidence="22" key="2">
    <citation type="submission" date="2025-09" db="UniProtKB">
        <authorList>
            <consortium name="Ensembl"/>
        </authorList>
    </citation>
    <scope>IDENTIFICATION</scope>
</reference>
<evidence type="ECO:0000313" key="22">
    <source>
        <dbReference type="Ensembl" id="ENSMAMP00000010860.1"/>
    </source>
</evidence>
<comment type="catalytic activity">
    <reaction evidence="18">
        <text>L-seryl-[protein] + ATP = O-phospho-L-seryl-[protein] + ADP + H(+)</text>
        <dbReference type="Rhea" id="RHEA:17989"/>
        <dbReference type="Rhea" id="RHEA-COMP:9863"/>
        <dbReference type="Rhea" id="RHEA-COMP:11604"/>
        <dbReference type="ChEBI" id="CHEBI:15378"/>
        <dbReference type="ChEBI" id="CHEBI:29999"/>
        <dbReference type="ChEBI" id="CHEBI:30616"/>
        <dbReference type="ChEBI" id="CHEBI:83421"/>
        <dbReference type="ChEBI" id="CHEBI:456216"/>
        <dbReference type="EC" id="2.7.11.22"/>
    </reaction>
</comment>
<keyword evidence="7" id="KW-0963">Cytoplasm</keyword>
<evidence type="ECO:0000259" key="21">
    <source>
        <dbReference type="PROSITE" id="PS50011"/>
    </source>
</evidence>
<dbReference type="GO" id="GO:0004693">
    <property type="term" value="F:cyclin-dependent protein serine/threonine kinase activity"/>
    <property type="evidence" value="ECO:0007669"/>
    <property type="project" value="UniProtKB-EC"/>
</dbReference>
<feature type="compositionally biased region" description="Polar residues" evidence="20">
    <location>
        <begin position="688"/>
        <end position="701"/>
    </location>
</feature>
<evidence type="ECO:0000256" key="12">
    <source>
        <dbReference type="ARBA" id="ARBA00022840"/>
    </source>
</evidence>
<sequence length="784" mass="87636">MERYETLGLVGEGSYGVVLKCRHRDSGRLVAIKKFMDSDGDKTVKKIALREIKLLRKLHHDNLVNLLEVWKRRRRWYLVFEFVERTLLDDLEQNPSGLDLNTTRQYVYQILRAAAFCHQQNIIHRDIKPENVLISQGGVVKLCDFGFARTMASPAEGGVYTDYVATRWYRAPELLVGDLKYGKPVDVWAIGCLLLEMLTGQPLFPGDSELDQIYHITRCFGDLTVHHQELFHRNPVFSEARLPERSGHVILQERYPTIPPTALDLAHSCLLMDPERRAQCSELLEHPLFTQDSFHTRFLDELNSKIQKDHRQNSTLPKITKTPRQRTDEVNEKHQRGKDKKQLQSMDEKVTKEKEKKCGKTEEKMEKTKGKQALKFSKTMGNTFETLTSLKQSQTLGTTVTDDASRASVVVKSTPEKNSRALRKEPEISKTDKTPICDSSEGTKTLTGLKESKDEPKHGGAVSPEPSENPETTNNTKGRGSSDLNSSCSDTGLSSEIKKNMMNIWECSKSEPGQEFGKKWTMKVSTLSKISATEHPNVSLSPKASLESNISETENNLTCHLCQWSDTEAAAPAVPSVSKQSKISTTSERQSSISSPKTFKVLDKEIRDDLSLSVSISPKPLMSQISKVPGSNEPKSNTRETESDGKSLKPLHSRCLIREPFSNHTKSTTTVTPKTQKEARRKHDSLERSATLTSVTDSTGTPHPRASTRSFIYHNVDVADEFDFTVLYSSPPPPPPPSSTSLLPPSSTALTTSSSVVSTNTPGVNLHLSLGTGFHPGNHSLRYL</sequence>
<feature type="region of interest" description="Disordered" evidence="20">
    <location>
        <begin position="728"/>
        <end position="753"/>
    </location>
</feature>
<feature type="compositionally biased region" description="Low complexity" evidence="20">
    <location>
        <begin position="739"/>
        <end position="753"/>
    </location>
</feature>
<feature type="compositionally biased region" description="Low complexity" evidence="20">
    <location>
        <begin position="665"/>
        <end position="674"/>
    </location>
</feature>
<dbReference type="InterPro" id="IPR050108">
    <property type="entry name" value="CDK"/>
</dbReference>
<dbReference type="AlphaFoldDB" id="A0A3Q3RV59"/>
<feature type="compositionally biased region" description="Basic and acidic residues" evidence="20">
    <location>
        <begin position="636"/>
        <end position="647"/>
    </location>
</feature>
<evidence type="ECO:0000256" key="7">
    <source>
        <dbReference type="ARBA" id="ARBA00022490"/>
    </source>
</evidence>
<comment type="subcellular location">
    <subcellularLocation>
        <location evidence="2">Cytoplasm</location>
    </subcellularLocation>
    <subcellularLocation>
        <location evidence="1">Nucleus</location>
    </subcellularLocation>
</comment>
<keyword evidence="23" id="KW-1185">Reference proteome</keyword>
<feature type="region of interest" description="Disordered" evidence="20">
    <location>
        <begin position="395"/>
        <end position="493"/>
    </location>
</feature>
<comment type="catalytic activity">
    <reaction evidence="15">
        <text>L-threonyl-[protein] + ATP = O-phospho-L-threonyl-[protein] + ADP + H(+)</text>
        <dbReference type="Rhea" id="RHEA:46608"/>
        <dbReference type="Rhea" id="RHEA-COMP:11060"/>
        <dbReference type="Rhea" id="RHEA-COMP:11605"/>
        <dbReference type="ChEBI" id="CHEBI:15378"/>
        <dbReference type="ChEBI" id="CHEBI:30013"/>
        <dbReference type="ChEBI" id="CHEBI:30616"/>
        <dbReference type="ChEBI" id="CHEBI:61977"/>
        <dbReference type="ChEBI" id="CHEBI:456216"/>
        <dbReference type="EC" id="2.7.11.24"/>
    </reaction>
</comment>
<organism evidence="22 23">
    <name type="scientific">Mastacembelus armatus</name>
    <name type="common">zig-zag eel</name>
    <dbReference type="NCBI Taxonomy" id="205130"/>
    <lineage>
        <taxon>Eukaryota</taxon>
        <taxon>Metazoa</taxon>
        <taxon>Chordata</taxon>
        <taxon>Craniata</taxon>
        <taxon>Vertebrata</taxon>
        <taxon>Euteleostomi</taxon>
        <taxon>Actinopterygii</taxon>
        <taxon>Neopterygii</taxon>
        <taxon>Teleostei</taxon>
        <taxon>Neoteleostei</taxon>
        <taxon>Acanthomorphata</taxon>
        <taxon>Anabantaria</taxon>
        <taxon>Synbranchiformes</taxon>
        <taxon>Mastacembelidae</taxon>
        <taxon>Mastacembelus</taxon>
    </lineage>
</organism>
<dbReference type="GO" id="GO:0004707">
    <property type="term" value="F:MAP kinase activity"/>
    <property type="evidence" value="ECO:0007669"/>
    <property type="project" value="UniProtKB-EC"/>
</dbReference>
<name>A0A3Q3RV59_9TELE</name>
<feature type="compositionally biased region" description="Low complexity" evidence="20">
    <location>
        <begin position="583"/>
        <end position="595"/>
    </location>
</feature>
<dbReference type="EC" id="2.7.11.22" evidence="6"/>
<dbReference type="PANTHER" id="PTHR24056:SF241">
    <property type="entry name" value="CYCLIN-DEPENDENT KINASE-LIKE 2"/>
    <property type="match status" value="1"/>
</dbReference>
<dbReference type="GO" id="GO:0005524">
    <property type="term" value="F:ATP binding"/>
    <property type="evidence" value="ECO:0007669"/>
    <property type="project" value="UniProtKB-UniRule"/>
</dbReference>
<dbReference type="GO" id="GO:0005737">
    <property type="term" value="C:cytoplasm"/>
    <property type="evidence" value="ECO:0007669"/>
    <property type="project" value="UniProtKB-SubCell"/>
</dbReference>
<dbReference type="SUPFAM" id="SSF56112">
    <property type="entry name" value="Protein kinase-like (PK-like)"/>
    <property type="match status" value="1"/>
</dbReference>
<dbReference type="InterPro" id="IPR000719">
    <property type="entry name" value="Prot_kinase_dom"/>
</dbReference>
<dbReference type="Gene3D" id="1.10.510.10">
    <property type="entry name" value="Transferase(Phosphotransferase) domain 1"/>
    <property type="match status" value="1"/>
</dbReference>
<comment type="similarity">
    <text evidence="3">Belongs to the protein kinase superfamily. CMGC Ser/Thr protein kinase family. CDC2/CDKX subfamily.</text>
</comment>
<reference evidence="22" key="1">
    <citation type="submission" date="2025-08" db="UniProtKB">
        <authorList>
            <consortium name="Ensembl"/>
        </authorList>
    </citation>
    <scope>IDENTIFICATION</scope>
</reference>
<comment type="catalytic activity">
    <reaction evidence="16">
        <text>L-threonyl-[protein] + ATP = O-phospho-L-threonyl-[protein] + ADP + H(+)</text>
        <dbReference type="Rhea" id="RHEA:46608"/>
        <dbReference type="Rhea" id="RHEA-COMP:11060"/>
        <dbReference type="Rhea" id="RHEA-COMP:11605"/>
        <dbReference type="ChEBI" id="CHEBI:15378"/>
        <dbReference type="ChEBI" id="CHEBI:30013"/>
        <dbReference type="ChEBI" id="CHEBI:30616"/>
        <dbReference type="ChEBI" id="CHEBI:61977"/>
        <dbReference type="ChEBI" id="CHEBI:456216"/>
        <dbReference type="EC" id="2.7.11.22"/>
    </reaction>
</comment>
<feature type="domain" description="Protein kinase" evidence="21">
    <location>
        <begin position="4"/>
        <end position="289"/>
    </location>
</feature>
<dbReference type="InterPro" id="IPR011009">
    <property type="entry name" value="Kinase-like_dom_sf"/>
</dbReference>
<feature type="compositionally biased region" description="Basic and acidic residues" evidence="20">
    <location>
        <begin position="325"/>
        <end position="369"/>
    </location>
</feature>
<accession>A0A3Q3RV59</accession>
<dbReference type="FunFam" id="3.30.200.20:FF:000049">
    <property type="entry name" value="cyclin-dependent kinase-like 1 isoform X1"/>
    <property type="match status" value="1"/>
</dbReference>
<feature type="compositionally biased region" description="Basic and acidic residues" evidence="20">
    <location>
        <begin position="414"/>
        <end position="435"/>
    </location>
</feature>
<evidence type="ECO:0000256" key="18">
    <source>
        <dbReference type="ARBA" id="ARBA00048367"/>
    </source>
</evidence>
<dbReference type="SMART" id="SM00220">
    <property type="entry name" value="S_TKc"/>
    <property type="match status" value="1"/>
</dbReference>
<dbReference type="EC" id="2.7.11.24" evidence="5"/>
<keyword evidence="9" id="KW-0808">Transferase</keyword>
<evidence type="ECO:0000256" key="10">
    <source>
        <dbReference type="ARBA" id="ARBA00022741"/>
    </source>
</evidence>